<sequence>MQEMKALFSMCRRRRRVGCACVPPRNPVNGTHCTRLLRQTTHGDSVNWRVGPLKGRRGCDSDSRFSAAPSRGFRLVL</sequence>
<evidence type="ECO:0000313" key="1">
    <source>
        <dbReference type="EMBL" id="EYC36136.1"/>
    </source>
</evidence>
<evidence type="ECO:0000313" key="2">
    <source>
        <dbReference type="Proteomes" id="UP000024635"/>
    </source>
</evidence>
<dbReference type="AlphaFoldDB" id="A0A016W966"/>
<keyword evidence="2" id="KW-1185">Reference proteome</keyword>
<reference evidence="2" key="1">
    <citation type="journal article" date="2015" name="Nat. Genet.">
        <title>The genome and transcriptome of the zoonotic hookworm Ancylostoma ceylanicum identify infection-specific gene families.</title>
        <authorList>
            <person name="Schwarz E.M."/>
            <person name="Hu Y."/>
            <person name="Antoshechkin I."/>
            <person name="Miller M.M."/>
            <person name="Sternberg P.W."/>
            <person name="Aroian R.V."/>
        </authorList>
    </citation>
    <scope>NUCLEOTIDE SEQUENCE</scope>
    <source>
        <strain evidence="2">HY135</strain>
    </source>
</reference>
<protein>
    <submittedName>
        <fullName evidence="1">Uncharacterized protein</fullName>
    </submittedName>
</protein>
<gene>
    <name evidence="1" type="primary">Acey_s0930.g3095</name>
    <name evidence="1" type="ORF">Y032_0930g3095</name>
</gene>
<proteinExistence type="predicted"/>
<organism evidence="1 2">
    <name type="scientific">Ancylostoma ceylanicum</name>
    <dbReference type="NCBI Taxonomy" id="53326"/>
    <lineage>
        <taxon>Eukaryota</taxon>
        <taxon>Metazoa</taxon>
        <taxon>Ecdysozoa</taxon>
        <taxon>Nematoda</taxon>
        <taxon>Chromadorea</taxon>
        <taxon>Rhabditida</taxon>
        <taxon>Rhabditina</taxon>
        <taxon>Rhabditomorpha</taxon>
        <taxon>Strongyloidea</taxon>
        <taxon>Ancylostomatidae</taxon>
        <taxon>Ancylostomatinae</taxon>
        <taxon>Ancylostoma</taxon>
    </lineage>
</organism>
<dbReference type="Proteomes" id="UP000024635">
    <property type="component" value="Unassembled WGS sequence"/>
</dbReference>
<dbReference type="EMBL" id="JARK01000530">
    <property type="protein sequence ID" value="EYC36136.1"/>
    <property type="molecule type" value="Genomic_DNA"/>
</dbReference>
<name>A0A016W966_9BILA</name>
<accession>A0A016W966</accession>
<comment type="caution">
    <text evidence="1">The sequence shown here is derived from an EMBL/GenBank/DDBJ whole genome shotgun (WGS) entry which is preliminary data.</text>
</comment>